<evidence type="ECO:0000256" key="1">
    <source>
        <dbReference type="ARBA" id="ARBA00004141"/>
    </source>
</evidence>
<dbReference type="CDD" id="cd01610">
    <property type="entry name" value="PAP2_like"/>
    <property type="match status" value="1"/>
</dbReference>
<proteinExistence type="inferred from homology"/>
<comment type="similarity">
    <text evidence="2">Belongs to the sphingomyelin synthase family.</text>
</comment>
<dbReference type="GO" id="GO:0005886">
    <property type="term" value="C:plasma membrane"/>
    <property type="evidence" value="ECO:0007669"/>
    <property type="project" value="TreeGrafter"/>
</dbReference>
<evidence type="ECO:0000256" key="4">
    <source>
        <dbReference type="ARBA" id="ARBA00022692"/>
    </source>
</evidence>
<evidence type="ECO:0000256" key="3">
    <source>
        <dbReference type="ARBA" id="ARBA00022679"/>
    </source>
</evidence>
<evidence type="ECO:0000256" key="5">
    <source>
        <dbReference type="ARBA" id="ARBA00022919"/>
    </source>
</evidence>
<evidence type="ECO:0000259" key="10">
    <source>
        <dbReference type="Pfam" id="PF14360"/>
    </source>
</evidence>
<evidence type="ECO:0000313" key="11">
    <source>
        <dbReference type="EMBL" id="CRZ23887.1"/>
    </source>
</evidence>
<dbReference type="WormBase" id="Bm4669">
    <property type="protein sequence ID" value="BM44302"/>
    <property type="gene ID" value="WBGene00224930"/>
    <property type="gene designation" value="Bma-sms-1"/>
</dbReference>
<dbReference type="GO" id="GO:0006686">
    <property type="term" value="P:sphingomyelin biosynthetic process"/>
    <property type="evidence" value="ECO:0007669"/>
    <property type="project" value="TreeGrafter"/>
</dbReference>
<feature type="transmembrane region" description="Helical" evidence="9">
    <location>
        <begin position="154"/>
        <end position="176"/>
    </location>
</feature>
<reference evidence="11" key="2">
    <citation type="submission" date="2012-12" db="EMBL/GenBank/DDBJ databases">
        <authorList>
            <person name="Gao Y.W."/>
            <person name="Fan S.T."/>
            <person name="Sun H.T."/>
            <person name="Wang Z."/>
            <person name="Gao X.L."/>
            <person name="Li Y.G."/>
            <person name="Wang T.C."/>
            <person name="Zhang K."/>
            <person name="Xu W.W."/>
            <person name="Yu Z.J."/>
            <person name="Xia X.Z."/>
        </authorList>
    </citation>
    <scope>NUCLEOTIDE SEQUENCE</scope>
    <source>
        <strain evidence="11">FR3</strain>
    </source>
</reference>
<sequence>MLDGQITTASSAARRICSSSNSEDYSEDNYDDEGRAPLLNGLLSSANNAVKIDLNSGIIVQTSKNSFDKFPKERCKAAISVGLLITAAVCNDLVLSFIHEKVPQEPPLPDAVFAHTPYIPWALTVSEYLMLASFTCMLALTVLHRHRWIILRRIAVIGSLLYFGRCLTMLVTQVPIADPNYYCSPRLSGADYTLRNIFLRAMRIVSGAGLMINGKHTLCGDYIYSGHTVVLVTSCLFITEYSPQRWKPLHFFSIMVSAAGVILLLISRAHYTIDVIISYWISTRVFWTYHTLAAFPNLRNASSHYNHLSKFYWYRLFLFMEGNLHRPVPRRFDWPFPRLRFGTRTTCKTNLSVTYNCKELYLYAGIDRREKCSTQKLILVNGIPNYCFGNLELSKLYLSKINLREGFPLQSNSVTAGVAPASELLKNLAFLLYQKLICAIND</sequence>
<keyword evidence="4 9" id="KW-0812">Transmembrane</keyword>
<dbReference type="PANTHER" id="PTHR21290">
    <property type="entry name" value="SPHINGOMYELIN SYNTHETASE"/>
    <property type="match status" value="1"/>
</dbReference>
<protein>
    <submittedName>
        <fullName evidence="11">BMA-SMS-1</fullName>
    </submittedName>
</protein>
<dbReference type="GO" id="GO:0033188">
    <property type="term" value="F:sphingomyelin synthase activity"/>
    <property type="evidence" value="ECO:0007669"/>
    <property type="project" value="TreeGrafter"/>
</dbReference>
<dbReference type="OMA" id="WCMATED"/>
<feature type="transmembrane region" description="Helical" evidence="9">
    <location>
        <begin position="251"/>
        <end position="271"/>
    </location>
</feature>
<keyword evidence="6 9" id="KW-1133">Transmembrane helix</keyword>
<reference evidence="11" key="1">
    <citation type="journal article" date="2007" name="Science">
        <title>Draft genome of the filarial nematode parasite Brugia malayi.</title>
        <authorList>
            <person name="Ghedin E."/>
            <person name="Wang S."/>
            <person name="Spiro D."/>
            <person name="Caler E."/>
            <person name="Zhao Q."/>
            <person name="Crabtree J."/>
            <person name="Allen J.E."/>
            <person name="Delcher A.L."/>
            <person name="Guiliano D.B."/>
            <person name="Miranda-Saavedra D."/>
            <person name="Angiuoli S.V."/>
            <person name="Creasy T."/>
            <person name="Amedeo P."/>
            <person name="Haas B."/>
            <person name="El-Sayed N.M."/>
            <person name="Wortman J.R."/>
            <person name="Feldblyum T."/>
            <person name="Tallon L."/>
            <person name="Schatz M."/>
            <person name="Shumway M."/>
            <person name="Koo H."/>
            <person name="Salzberg S.L."/>
            <person name="Schobel S."/>
            <person name="Pertea M."/>
            <person name="Pop M."/>
            <person name="White O."/>
            <person name="Barton G.J."/>
            <person name="Carlow C.K."/>
            <person name="Crawford M.J."/>
            <person name="Daub J."/>
            <person name="Dimmic M.W."/>
            <person name="Estes C.F."/>
            <person name="Foster J.M."/>
            <person name="Ganatra M."/>
            <person name="Gregory W.F."/>
            <person name="Johnson N.M."/>
            <person name="Jin J."/>
            <person name="Komuniecki R."/>
            <person name="Korf I."/>
            <person name="Kumar S."/>
            <person name="Laney S."/>
            <person name="Li B.W."/>
            <person name="Li W."/>
            <person name="Lindblom T.H."/>
            <person name="Lustigman S."/>
            <person name="Ma D."/>
            <person name="Maina C.V."/>
            <person name="Martin D.M."/>
            <person name="McCarter J.P."/>
            <person name="McReynolds L."/>
            <person name="Mitreva M."/>
            <person name="Nutman T.B."/>
            <person name="Parkinson J."/>
            <person name="Peregrin-Alvarez J.M."/>
            <person name="Poole C."/>
            <person name="Ren Q."/>
            <person name="Saunders L."/>
            <person name="Sluder A.E."/>
            <person name="Smith K."/>
            <person name="Stanke M."/>
            <person name="Unnasch T.R."/>
            <person name="Ware J."/>
            <person name="Wei A.D."/>
            <person name="Weil G."/>
            <person name="Williams D.J."/>
            <person name="Zhang Y."/>
            <person name="Williams S.A."/>
            <person name="Fraser-Liggett C."/>
            <person name="Slatko B."/>
            <person name="Blaxter M.L."/>
            <person name="Scott A.L."/>
        </authorList>
    </citation>
    <scope>NUCLEOTIDE SEQUENCE</scope>
    <source>
        <strain evidence="11">FR3</strain>
    </source>
</reference>
<keyword evidence="7" id="KW-0443">Lipid metabolism</keyword>
<comment type="subcellular location">
    <subcellularLocation>
        <location evidence="1">Membrane</location>
        <topology evidence="1">Multi-pass membrane protein</topology>
    </subcellularLocation>
</comment>
<dbReference type="GO" id="GO:0046513">
    <property type="term" value="P:ceramide biosynthetic process"/>
    <property type="evidence" value="ECO:0007669"/>
    <property type="project" value="TreeGrafter"/>
</dbReference>
<dbReference type="GO" id="GO:0005789">
    <property type="term" value="C:endoplasmic reticulum membrane"/>
    <property type="evidence" value="ECO:0007669"/>
    <property type="project" value="TreeGrafter"/>
</dbReference>
<feature type="transmembrane region" description="Helical" evidence="9">
    <location>
        <begin position="118"/>
        <end position="142"/>
    </location>
</feature>
<evidence type="ECO:0000256" key="2">
    <source>
        <dbReference type="ARBA" id="ARBA00005441"/>
    </source>
</evidence>
<accession>A0A0H5S654</accession>
<evidence type="ECO:0000313" key="12">
    <source>
        <dbReference type="WormBase" id="Bm4669"/>
    </source>
</evidence>
<evidence type="ECO:0000256" key="6">
    <source>
        <dbReference type="ARBA" id="ARBA00022989"/>
    </source>
</evidence>
<evidence type="ECO:0000256" key="8">
    <source>
        <dbReference type="ARBA" id="ARBA00023136"/>
    </source>
</evidence>
<keyword evidence="5" id="KW-0746">Sphingolipid metabolism</keyword>
<dbReference type="GO" id="GO:0047493">
    <property type="term" value="F:ceramide cholinephosphotransferase activity"/>
    <property type="evidence" value="ECO:0007669"/>
    <property type="project" value="TreeGrafter"/>
</dbReference>
<feature type="transmembrane region" description="Helical" evidence="9">
    <location>
        <begin position="222"/>
        <end position="239"/>
    </location>
</feature>
<dbReference type="AlphaFoldDB" id="A0A0H5S654"/>
<evidence type="ECO:0000256" key="7">
    <source>
        <dbReference type="ARBA" id="ARBA00023098"/>
    </source>
</evidence>
<dbReference type="InterPro" id="IPR025749">
    <property type="entry name" value="Sphingomyelin_synth-like_dom"/>
</dbReference>
<evidence type="ECO:0000256" key="9">
    <source>
        <dbReference type="SAM" id="Phobius"/>
    </source>
</evidence>
<dbReference type="Pfam" id="PF14360">
    <property type="entry name" value="PAP2_C"/>
    <property type="match status" value="1"/>
</dbReference>
<keyword evidence="3" id="KW-0808">Transferase</keyword>
<dbReference type="InterPro" id="IPR045221">
    <property type="entry name" value="Sphingomyelin_synth-like"/>
</dbReference>
<dbReference type="PANTHER" id="PTHR21290:SF27">
    <property type="entry name" value="PHOSPHATIDYLCHOLINE:CERAMIDE CHOLINEPHOSPHOTRANSFERASE 1"/>
    <property type="match status" value="1"/>
</dbReference>
<feature type="domain" description="Sphingomyelin synthase-like" evidence="10">
    <location>
        <begin position="219"/>
        <end position="291"/>
    </location>
</feature>
<name>A0A0H5S654_BRUMA</name>
<feature type="transmembrane region" description="Helical" evidence="9">
    <location>
        <begin position="77"/>
        <end position="98"/>
    </location>
</feature>
<keyword evidence="8 9" id="KW-0472">Membrane</keyword>
<dbReference type="GO" id="GO:0000139">
    <property type="term" value="C:Golgi membrane"/>
    <property type="evidence" value="ECO:0007669"/>
    <property type="project" value="TreeGrafter"/>
</dbReference>
<dbReference type="EMBL" id="LN856931">
    <property type="protein sequence ID" value="CRZ23887.1"/>
    <property type="molecule type" value="Genomic_DNA"/>
</dbReference>
<gene>
    <name evidence="12" type="primary">bma-sms-1</name>
    <name evidence="11" type="synonym">Bma-sms-1</name>
    <name evidence="12" type="ORF">Bm4669</name>
    <name evidence="11" type="ORF">BM_Bm4669</name>
</gene>
<organism evidence="11">
    <name type="scientific">Brugia malayi</name>
    <name type="common">Filarial nematode worm</name>
    <dbReference type="NCBI Taxonomy" id="6279"/>
    <lineage>
        <taxon>Eukaryota</taxon>
        <taxon>Metazoa</taxon>
        <taxon>Ecdysozoa</taxon>
        <taxon>Nematoda</taxon>
        <taxon>Chromadorea</taxon>
        <taxon>Rhabditida</taxon>
        <taxon>Spirurina</taxon>
        <taxon>Spiruromorpha</taxon>
        <taxon>Filarioidea</taxon>
        <taxon>Onchocercidae</taxon>
        <taxon>Brugia</taxon>
    </lineage>
</organism>